<proteinExistence type="predicted"/>
<organism evidence="1 2">
    <name type="scientific">Ornatilinea apprima</name>
    <dbReference type="NCBI Taxonomy" id="1134406"/>
    <lineage>
        <taxon>Bacteria</taxon>
        <taxon>Bacillati</taxon>
        <taxon>Chloroflexota</taxon>
        <taxon>Anaerolineae</taxon>
        <taxon>Anaerolineales</taxon>
        <taxon>Anaerolineaceae</taxon>
        <taxon>Ornatilinea</taxon>
    </lineage>
</organism>
<evidence type="ECO:0000313" key="2">
    <source>
        <dbReference type="Proteomes" id="UP000050417"/>
    </source>
</evidence>
<dbReference type="AlphaFoldDB" id="A0A0N8GMS7"/>
<dbReference type="SUPFAM" id="SSF52833">
    <property type="entry name" value="Thioredoxin-like"/>
    <property type="match status" value="1"/>
</dbReference>
<sequence length="172" mass="19238">MINRDYWIGVVLLVVMCLSACSPAETGYSPSGLEGWVTRADIEALANWQTDLKGAQELDGELVSDIQRLQDGSELLVFMNLQSSDSRMMAQRVFLLMDEAGYSQAVRFFNLEKENEKLTNVAAIWKVKEYPTLLVVRNGLEVGRISGTPDEDFENVVVEALREPSPSEFKEG</sequence>
<dbReference type="RefSeq" id="WP_075063328.1">
    <property type="nucleotide sequence ID" value="NZ_LGCL01000026.1"/>
</dbReference>
<comment type="caution">
    <text evidence="1">The sequence shown here is derived from an EMBL/GenBank/DDBJ whole genome shotgun (WGS) entry which is preliminary data.</text>
</comment>
<evidence type="ECO:0008006" key="3">
    <source>
        <dbReference type="Google" id="ProtNLM"/>
    </source>
</evidence>
<dbReference type="EMBL" id="LGCL01000026">
    <property type="protein sequence ID" value="KPL76130.1"/>
    <property type="molecule type" value="Genomic_DNA"/>
</dbReference>
<reference evidence="1 2" key="1">
    <citation type="submission" date="2015-07" db="EMBL/GenBank/DDBJ databases">
        <title>Genome sequence of Ornatilinea apprima DSM 23815.</title>
        <authorList>
            <person name="Hemp J."/>
            <person name="Ward L.M."/>
            <person name="Pace L.A."/>
            <person name="Fischer W.W."/>
        </authorList>
    </citation>
    <scope>NUCLEOTIDE SEQUENCE [LARGE SCALE GENOMIC DNA]</scope>
    <source>
        <strain evidence="1 2">P3M-1</strain>
    </source>
</reference>
<dbReference type="STRING" id="1134406.ADN00_12390"/>
<evidence type="ECO:0000313" key="1">
    <source>
        <dbReference type="EMBL" id="KPL76130.1"/>
    </source>
</evidence>
<keyword evidence="2" id="KW-1185">Reference proteome</keyword>
<gene>
    <name evidence="1" type="ORF">ADN00_12390</name>
</gene>
<dbReference type="Proteomes" id="UP000050417">
    <property type="component" value="Unassembled WGS sequence"/>
</dbReference>
<dbReference type="Gene3D" id="3.40.30.10">
    <property type="entry name" value="Glutaredoxin"/>
    <property type="match status" value="1"/>
</dbReference>
<name>A0A0N8GMS7_9CHLR</name>
<accession>A0A0N8GMS7</accession>
<protein>
    <recommendedName>
        <fullName evidence="3">Thioredoxin domain-containing protein</fullName>
    </recommendedName>
</protein>
<dbReference type="OrthoDB" id="6398367at2"/>
<dbReference type="InterPro" id="IPR036249">
    <property type="entry name" value="Thioredoxin-like_sf"/>
</dbReference>